<accession>A0ABW5LL64</accession>
<organism evidence="1 2">
    <name type="scientific">Aquimarina rubra</name>
    <dbReference type="NCBI Taxonomy" id="1920033"/>
    <lineage>
        <taxon>Bacteria</taxon>
        <taxon>Pseudomonadati</taxon>
        <taxon>Bacteroidota</taxon>
        <taxon>Flavobacteriia</taxon>
        <taxon>Flavobacteriales</taxon>
        <taxon>Flavobacteriaceae</taxon>
        <taxon>Aquimarina</taxon>
    </lineage>
</organism>
<dbReference type="RefSeq" id="WP_378294436.1">
    <property type="nucleotide sequence ID" value="NZ_JBHULE010000019.1"/>
</dbReference>
<evidence type="ECO:0008006" key="3">
    <source>
        <dbReference type="Google" id="ProtNLM"/>
    </source>
</evidence>
<evidence type="ECO:0000313" key="1">
    <source>
        <dbReference type="EMBL" id="MFD2564613.1"/>
    </source>
</evidence>
<name>A0ABW5LL64_9FLAO</name>
<protein>
    <recommendedName>
        <fullName evidence="3">SGNH/GDSL hydrolase family protein</fullName>
    </recommendedName>
</protein>
<keyword evidence="2" id="KW-1185">Reference proteome</keyword>
<dbReference type="EMBL" id="JBHULE010000019">
    <property type="protein sequence ID" value="MFD2564613.1"/>
    <property type="molecule type" value="Genomic_DNA"/>
</dbReference>
<reference evidence="2" key="1">
    <citation type="journal article" date="2019" name="Int. J. Syst. Evol. Microbiol.">
        <title>The Global Catalogue of Microorganisms (GCM) 10K type strain sequencing project: providing services to taxonomists for standard genome sequencing and annotation.</title>
        <authorList>
            <consortium name="The Broad Institute Genomics Platform"/>
            <consortium name="The Broad Institute Genome Sequencing Center for Infectious Disease"/>
            <person name="Wu L."/>
            <person name="Ma J."/>
        </authorList>
    </citation>
    <scope>NUCLEOTIDE SEQUENCE [LARGE SCALE GENOMIC DNA]</scope>
    <source>
        <strain evidence="2">KCTC 52274</strain>
    </source>
</reference>
<gene>
    <name evidence="1" type="ORF">ACFSR1_18160</name>
</gene>
<sequence length="298" mass="34890">MIPIVLAWGALEYFYRHVESNYSYKHKMVTTHYDEIETLVLGDSHAFFGINPEFITSEAFNLSLISQSLYFDELLFSKHQDSLKNLKNLVLTIGYYTLSQPKNVKGDTWRKYFYYNQMDIKAPIVSDFDIRKYSLALCRRFSWSTDLLRKYIQDGTIVSCDENGWGNYYIDKGKLTLQKHALQRAKGHKDGLMDFSQNTIKLQSIIDRCKTIGCKVYLVEMPVHKDYITALNPEKWNKIESVCKTLESNNRNTTYINLREDYRLEDSDLYDADHLNHKGAKKYTQIINEIISDPKNGF</sequence>
<dbReference type="InterPro" id="IPR036514">
    <property type="entry name" value="SGNH_hydro_sf"/>
</dbReference>
<comment type="caution">
    <text evidence="1">The sequence shown here is derived from an EMBL/GenBank/DDBJ whole genome shotgun (WGS) entry which is preliminary data.</text>
</comment>
<proteinExistence type="predicted"/>
<evidence type="ECO:0000313" key="2">
    <source>
        <dbReference type="Proteomes" id="UP001597319"/>
    </source>
</evidence>
<dbReference type="Proteomes" id="UP001597319">
    <property type="component" value="Unassembled WGS sequence"/>
</dbReference>
<dbReference type="Gene3D" id="3.40.50.1110">
    <property type="entry name" value="SGNH hydrolase"/>
    <property type="match status" value="1"/>
</dbReference>
<dbReference type="SUPFAM" id="SSF52266">
    <property type="entry name" value="SGNH hydrolase"/>
    <property type="match status" value="1"/>
</dbReference>